<evidence type="ECO:0000313" key="8">
    <source>
        <dbReference type="Proteomes" id="UP000321154"/>
    </source>
</evidence>
<dbReference type="Proteomes" id="UP000321154">
    <property type="component" value="Unassembled WGS sequence"/>
</dbReference>
<dbReference type="RefSeq" id="WP_146857037.1">
    <property type="nucleotide sequence ID" value="NZ_BAAAHR010000007.1"/>
</dbReference>
<dbReference type="EMBL" id="JACGWW010000001">
    <property type="protein sequence ID" value="MBA8811823.1"/>
    <property type="molecule type" value="Genomic_DNA"/>
</dbReference>
<dbReference type="PANTHER" id="PTHR42988:SF2">
    <property type="entry name" value="CYCLIC NUCLEOTIDE PHOSPHODIESTERASE CBUA0032-RELATED"/>
    <property type="match status" value="1"/>
</dbReference>
<dbReference type="InterPro" id="IPR029052">
    <property type="entry name" value="Metallo-depent_PP-like"/>
</dbReference>
<keyword evidence="3" id="KW-0408">Iron</keyword>
<dbReference type="Proteomes" id="UP000522688">
    <property type="component" value="Unassembled WGS sequence"/>
</dbReference>
<evidence type="ECO:0000256" key="1">
    <source>
        <dbReference type="ARBA" id="ARBA00022723"/>
    </source>
</evidence>
<evidence type="ECO:0000313" key="6">
    <source>
        <dbReference type="EMBL" id="GEK84721.1"/>
    </source>
</evidence>
<organism evidence="7 9">
    <name type="scientific">Frigoribacterium faeni</name>
    <dbReference type="NCBI Taxonomy" id="145483"/>
    <lineage>
        <taxon>Bacteria</taxon>
        <taxon>Bacillati</taxon>
        <taxon>Actinomycetota</taxon>
        <taxon>Actinomycetes</taxon>
        <taxon>Micrococcales</taxon>
        <taxon>Microbacteriaceae</taxon>
        <taxon>Frigoribacterium</taxon>
    </lineage>
</organism>
<evidence type="ECO:0000256" key="2">
    <source>
        <dbReference type="ARBA" id="ARBA00022801"/>
    </source>
</evidence>
<sequence length="288" mass="30017">MHAVTPGTLRLVHLSDSHLTGDGSPHQGVVDTTAALDRVLADASRVEGVRLLVGSGDLSDDGSTASYRLLRHRLDSWAGPQGAAVALVPGNHDQRPGFAEVFGGEPSGPLDRLLEVDGWRVIGLDTSVPGAGYGELRPSQLDLLRELLATPAPRGTVLVLHHPPLAAPTTLHEALALQDPEALADIVRGTDVRVILAGHYHHHIVGRLGGVPVLVAPGVANDTDVSAAPGTERAVRGSGFLVVDVAPDPDDGVRSTVVRSYDGRDGDEVFALDHDAVRRIAAAAGRPA</sequence>
<comment type="similarity">
    <text evidence="4">Belongs to the cyclic nucleotide phosphodiesterase class-III family.</text>
</comment>
<comment type="caution">
    <text evidence="7">The sequence shown here is derived from an EMBL/GenBank/DDBJ whole genome shotgun (WGS) entry which is preliminary data.</text>
</comment>
<accession>A0A7W3JFG2</accession>
<keyword evidence="8" id="KW-1185">Reference proteome</keyword>
<dbReference type="Gene3D" id="3.60.21.10">
    <property type="match status" value="1"/>
</dbReference>
<gene>
    <name evidence="7" type="ORF">FB463_000047</name>
    <name evidence="6" type="ORF">FFA01_30300</name>
</gene>
<evidence type="ECO:0000313" key="7">
    <source>
        <dbReference type="EMBL" id="MBA8811823.1"/>
    </source>
</evidence>
<dbReference type="PANTHER" id="PTHR42988">
    <property type="entry name" value="PHOSPHOHYDROLASE"/>
    <property type="match status" value="1"/>
</dbReference>
<dbReference type="AlphaFoldDB" id="A0A7W3JFG2"/>
<dbReference type="Pfam" id="PF00149">
    <property type="entry name" value="Metallophos"/>
    <property type="match status" value="1"/>
</dbReference>
<keyword evidence="2" id="KW-0378">Hydrolase</keyword>
<dbReference type="EMBL" id="BJUV01000054">
    <property type="protein sequence ID" value="GEK84721.1"/>
    <property type="molecule type" value="Genomic_DNA"/>
</dbReference>
<evidence type="ECO:0000259" key="5">
    <source>
        <dbReference type="Pfam" id="PF00149"/>
    </source>
</evidence>
<feature type="domain" description="Calcineurin-like phosphoesterase" evidence="5">
    <location>
        <begin position="9"/>
        <end position="202"/>
    </location>
</feature>
<keyword evidence="1" id="KW-0479">Metal-binding</keyword>
<dbReference type="GO" id="GO:0016787">
    <property type="term" value="F:hydrolase activity"/>
    <property type="evidence" value="ECO:0007669"/>
    <property type="project" value="UniProtKB-KW"/>
</dbReference>
<dbReference type="InterPro" id="IPR004843">
    <property type="entry name" value="Calcineurin-like_PHP"/>
</dbReference>
<reference evidence="7 9" key="2">
    <citation type="submission" date="2020-07" db="EMBL/GenBank/DDBJ databases">
        <title>Sequencing the genomes of 1000 actinobacteria strains.</title>
        <authorList>
            <person name="Klenk H.-P."/>
        </authorList>
    </citation>
    <scope>NUCLEOTIDE SEQUENCE [LARGE SCALE GENOMIC DNA]</scope>
    <source>
        <strain evidence="7 9">DSM 10309</strain>
    </source>
</reference>
<evidence type="ECO:0000256" key="3">
    <source>
        <dbReference type="ARBA" id="ARBA00023004"/>
    </source>
</evidence>
<evidence type="ECO:0000256" key="4">
    <source>
        <dbReference type="ARBA" id="ARBA00025742"/>
    </source>
</evidence>
<evidence type="ECO:0000313" key="9">
    <source>
        <dbReference type="Proteomes" id="UP000522688"/>
    </source>
</evidence>
<dbReference type="OrthoDB" id="5241795at2"/>
<name>A0A7W3JFG2_9MICO</name>
<dbReference type="GO" id="GO:0046872">
    <property type="term" value="F:metal ion binding"/>
    <property type="evidence" value="ECO:0007669"/>
    <property type="project" value="UniProtKB-KW"/>
</dbReference>
<protein>
    <submittedName>
        <fullName evidence="7">3',5'-cyclic AMP phosphodiesterase CpdA</fullName>
    </submittedName>
    <submittedName>
        <fullName evidence="6">Phosphohydrolase</fullName>
    </submittedName>
</protein>
<reference evidence="6 8" key="1">
    <citation type="submission" date="2019-07" db="EMBL/GenBank/DDBJ databases">
        <title>Whole genome shotgun sequence of Frigoribacterium faeni NBRC 103066.</title>
        <authorList>
            <person name="Hosoyama A."/>
            <person name="Uohara A."/>
            <person name="Ohji S."/>
            <person name="Ichikawa N."/>
        </authorList>
    </citation>
    <scope>NUCLEOTIDE SEQUENCE [LARGE SCALE GENOMIC DNA]</scope>
    <source>
        <strain evidence="6 8">NBRC 103066</strain>
    </source>
</reference>
<dbReference type="InterPro" id="IPR050884">
    <property type="entry name" value="CNP_phosphodiesterase-III"/>
</dbReference>
<proteinExistence type="inferred from homology"/>
<dbReference type="SUPFAM" id="SSF56300">
    <property type="entry name" value="Metallo-dependent phosphatases"/>
    <property type="match status" value="1"/>
</dbReference>